<comment type="function">
    <text evidence="1">Involved in the import of GDP-mannose from the cytoplasm into the Golgi lumen.</text>
</comment>
<evidence type="ECO:0000256" key="2">
    <source>
        <dbReference type="ARBA" id="ARBA00004477"/>
    </source>
</evidence>
<feature type="chain" id="PRO_5002545387" description="Sugar phosphate transporter domain-containing protein" evidence="10">
    <location>
        <begin position="21"/>
        <end position="333"/>
    </location>
</feature>
<feature type="region of interest" description="Disordered" evidence="8">
    <location>
        <begin position="122"/>
        <end position="141"/>
    </location>
</feature>
<keyword evidence="7 9" id="KW-0472">Membrane</keyword>
<feature type="transmembrane region" description="Helical" evidence="9">
    <location>
        <begin position="220"/>
        <end position="241"/>
    </location>
</feature>
<keyword evidence="13" id="KW-1185">Reference proteome</keyword>
<dbReference type="InterPro" id="IPR050186">
    <property type="entry name" value="TPT_transporter"/>
</dbReference>
<feature type="transmembrane region" description="Helical" evidence="9">
    <location>
        <begin position="30"/>
        <end position="49"/>
    </location>
</feature>
<dbReference type="Proteomes" id="UP000034680">
    <property type="component" value="Unassembled WGS sequence"/>
</dbReference>
<evidence type="ECO:0000256" key="4">
    <source>
        <dbReference type="ARBA" id="ARBA00011182"/>
    </source>
</evidence>
<dbReference type="InterPro" id="IPR004853">
    <property type="entry name" value="Sugar_P_trans_dom"/>
</dbReference>
<evidence type="ECO:0000313" key="12">
    <source>
        <dbReference type="EMBL" id="KKY32900.1"/>
    </source>
</evidence>
<feature type="domain" description="Sugar phosphate transporter" evidence="11">
    <location>
        <begin position="157"/>
        <end position="263"/>
    </location>
</feature>
<comment type="subcellular location">
    <subcellularLocation>
        <location evidence="2">Endoplasmic reticulum membrane</location>
        <topology evidence="2">Multi-pass membrane protein</topology>
    </subcellularLocation>
</comment>
<feature type="signal peptide" evidence="10">
    <location>
        <begin position="1"/>
        <end position="20"/>
    </location>
</feature>
<evidence type="ECO:0000256" key="10">
    <source>
        <dbReference type="SAM" id="SignalP"/>
    </source>
</evidence>
<evidence type="ECO:0000256" key="8">
    <source>
        <dbReference type="SAM" id="MobiDB-lite"/>
    </source>
</evidence>
<comment type="subunit">
    <text evidence="4">Homooligomer.</text>
</comment>
<evidence type="ECO:0000256" key="6">
    <source>
        <dbReference type="ARBA" id="ARBA00022989"/>
    </source>
</evidence>
<keyword evidence="10" id="KW-0732">Signal</keyword>
<organism evidence="12 13">
    <name type="scientific">Diaporthe ampelina</name>
    <dbReference type="NCBI Taxonomy" id="1214573"/>
    <lineage>
        <taxon>Eukaryota</taxon>
        <taxon>Fungi</taxon>
        <taxon>Dikarya</taxon>
        <taxon>Ascomycota</taxon>
        <taxon>Pezizomycotina</taxon>
        <taxon>Sordariomycetes</taxon>
        <taxon>Sordariomycetidae</taxon>
        <taxon>Diaporthales</taxon>
        <taxon>Diaporthaceae</taxon>
        <taxon>Diaporthe</taxon>
    </lineage>
</organism>
<protein>
    <recommendedName>
        <fullName evidence="11">Sugar phosphate transporter domain-containing protein</fullName>
    </recommendedName>
</protein>
<feature type="domain" description="Sugar phosphate transporter" evidence="11">
    <location>
        <begin position="2"/>
        <end position="76"/>
    </location>
</feature>
<dbReference type="Pfam" id="PF03151">
    <property type="entry name" value="TPT"/>
    <property type="match status" value="2"/>
</dbReference>
<feature type="compositionally biased region" description="Low complexity" evidence="8">
    <location>
        <begin position="98"/>
        <end position="108"/>
    </location>
</feature>
<gene>
    <name evidence="12" type="ORF">UCDDA912_g07128</name>
</gene>
<feature type="transmembrane region" description="Helical" evidence="9">
    <location>
        <begin position="247"/>
        <end position="265"/>
    </location>
</feature>
<evidence type="ECO:0000256" key="1">
    <source>
        <dbReference type="ARBA" id="ARBA00003420"/>
    </source>
</evidence>
<reference evidence="12 13" key="2">
    <citation type="submission" date="2015-05" db="EMBL/GenBank/DDBJ databases">
        <authorList>
            <person name="Morales-Cruz A."/>
            <person name="Amrine K.C."/>
            <person name="Cantu D."/>
        </authorList>
    </citation>
    <scope>NUCLEOTIDE SEQUENCE [LARGE SCALE GENOMIC DNA]</scope>
    <source>
        <strain evidence="12">DA912</strain>
    </source>
</reference>
<feature type="transmembrane region" description="Helical" evidence="9">
    <location>
        <begin position="190"/>
        <end position="213"/>
    </location>
</feature>
<feature type="transmembrane region" description="Helical" evidence="9">
    <location>
        <begin position="160"/>
        <end position="178"/>
    </location>
</feature>
<proteinExistence type="inferred from homology"/>
<dbReference type="EMBL" id="LCUC01000271">
    <property type="protein sequence ID" value="KKY32900.1"/>
    <property type="molecule type" value="Genomic_DNA"/>
</dbReference>
<evidence type="ECO:0000256" key="5">
    <source>
        <dbReference type="ARBA" id="ARBA00022692"/>
    </source>
</evidence>
<keyword evidence="5 9" id="KW-0812">Transmembrane</keyword>
<dbReference type="PANTHER" id="PTHR11132">
    <property type="entry name" value="SOLUTE CARRIER FAMILY 35"/>
    <property type="match status" value="1"/>
</dbReference>
<dbReference type="AlphaFoldDB" id="A0A0G2HYA8"/>
<evidence type="ECO:0000313" key="13">
    <source>
        <dbReference type="Proteomes" id="UP000034680"/>
    </source>
</evidence>
<evidence type="ECO:0000259" key="11">
    <source>
        <dbReference type="Pfam" id="PF03151"/>
    </source>
</evidence>
<evidence type="ECO:0000256" key="3">
    <source>
        <dbReference type="ARBA" id="ARBA00010425"/>
    </source>
</evidence>
<evidence type="ECO:0000256" key="9">
    <source>
        <dbReference type="SAM" id="Phobius"/>
    </source>
</evidence>
<evidence type="ECO:0000256" key="7">
    <source>
        <dbReference type="ARBA" id="ARBA00023136"/>
    </source>
</evidence>
<accession>A0A0G2HYA8</accession>
<dbReference type="GO" id="GO:0005789">
    <property type="term" value="C:endoplasmic reticulum membrane"/>
    <property type="evidence" value="ECO:0007669"/>
    <property type="project" value="UniProtKB-SubCell"/>
</dbReference>
<comment type="similarity">
    <text evidence="3">Belongs to the TPT transporter family. SLC35D subfamily.</text>
</comment>
<comment type="caution">
    <text evidence="12">The sequence shown here is derived from an EMBL/GenBank/DDBJ whole genome shotgun (WGS) entry which is preliminary data.</text>
</comment>
<name>A0A0G2HYA8_9PEZI</name>
<reference evidence="12 13" key="1">
    <citation type="submission" date="2015-05" db="EMBL/GenBank/DDBJ databases">
        <title>Distinctive expansion of gene families associated with plant cell wall degradation and secondary metabolism in the genomes of grapevine trunk pathogens.</title>
        <authorList>
            <person name="Lawrence D.P."/>
            <person name="Travadon R."/>
            <person name="Rolshausen P.E."/>
            <person name="Baumgartner K."/>
        </authorList>
    </citation>
    <scope>NUCLEOTIDE SEQUENCE [LARGE SCALE GENOMIC DNA]</scope>
    <source>
        <strain evidence="12">DA912</strain>
    </source>
</reference>
<feature type="region of interest" description="Disordered" evidence="8">
    <location>
        <begin position="82"/>
        <end position="110"/>
    </location>
</feature>
<keyword evidence="6 9" id="KW-1133">Transmembrane helix</keyword>
<dbReference type="OrthoDB" id="6418713at2759"/>
<sequence>MLKALSPITTLIIAWCAAFAEPSASKLVNVVIIALGVLLSSLGEVRFAWTGFIFQMIGTVAESARLVLIQWLLTANQADTQQQPQRATAADEDSCLASSSSSSSNSSISDHEFDAGDVGVASGHSDGDDWSNLPTHGRGAAQISRDDEGNIAVMSPLALLYYYSPVCALLNGLTALMFEAPDFDWNDLNRVGVGMLALNGGVAFLLNLTSVLLIGKTSALTMNLAGILKSLLLVGASAFIWATPITLLQGIGYAISLAGMFYYALPDDSERPHVVLMECLLRRAGRSQGGWSEIWVRCVKDPLRELSGYRPIPEDQDIDLEGSVLLDEMDKEE</sequence>